<feature type="domain" description="Endonuclease GajA/Old nuclease/RecF-like AAA" evidence="1">
    <location>
        <begin position="11"/>
        <end position="405"/>
    </location>
</feature>
<reference evidence="3" key="1">
    <citation type="submission" date="2016-06" db="EMBL/GenBank/DDBJ databases">
        <authorList>
            <person name="Petersen J."/>
            <person name="Sayavedra L."/>
        </authorList>
    </citation>
    <scope>NUCLEOTIDE SEQUENCE [LARGE SCALE GENOMIC DNA]</scope>
    <source>
        <strain evidence="3">BazSymA</strain>
    </source>
</reference>
<dbReference type="InterPro" id="IPR051396">
    <property type="entry name" value="Bact_Antivir_Def_Nuclease"/>
</dbReference>
<proteinExistence type="predicted"/>
<evidence type="ECO:0000313" key="3">
    <source>
        <dbReference type="Proteomes" id="UP000198988"/>
    </source>
</evidence>
<dbReference type="InterPro" id="IPR027417">
    <property type="entry name" value="P-loop_NTPase"/>
</dbReference>
<dbReference type="SUPFAM" id="SSF52540">
    <property type="entry name" value="P-loop containing nucleoside triphosphate hydrolases"/>
    <property type="match status" value="1"/>
</dbReference>
<dbReference type="EMBL" id="CDSC02000200">
    <property type="protein sequence ID" value="SEH78337.1"/>
    <property type="molecule type" value="Genomic_DNA"/>
</dbReference>
<gene>
    <name evidence="2" type="ORF">BAZSYMA_ACONTIG00202_2</name>
</gene>
<name>A0A1H6L2A2_9GAMM</name>
<dbReference type="Proteomes" id="UP000198988">
    <property type="component" value="Unassembled WGS sequence"/>
</dbReference>
<organism evidence="2 3">
    <name type="scientific">Bathymodiolus azoricus thioautotrophic gill symbiont</name>
    <dbReference type="NCBI Taxonomy" id="235205"/>
    <lineage>
        <taxon>Bacteria</taxon>
        <taxon>Pseudomonadati</taxon>
        <taxon>Pseudomonadota</taxon>
        <taxon>Gammaproteobacteria</taxon>
        <taxon>sulfur-oxidizing symbionts</taxon>
    </lineage>
</organism>
<evidence type="ECO:0000259" key="1">
    <source>
        <dbReference type="Pfam" id="PF13175"/>
    </source>
</evidence>
<dbReference type="Pfam" id="PF13175">
    <property type="entry name" value="AAA_15"/>
    <property type="match status" value="1"/>
</dbReference>
<dbReference type="Gene3D" id="3.40.50.300">
    <property type="entry name" value="P-loop containing nucleotide triphosphate hydrolases"/>
    <property type="match status" value="1"/>
</dbReference>
<dbReference type="PANTHER" id="PTHR43581">
    <property type="entry name" value="ATP/GTP PHOSPHATASE"/>
    <property type="match status" value="1"/>
</dbReference>
<accession>A0A1H6L2A2</accession>
<dbReference type="InterPro" id="IPR041685">
    <property type="entry name" value="AAA_GajA/Old/RecF-like"/>
</dbReference>
<dbReference type="PANTHER" id="PTHR43581:SF2">
    <property type="entry name" value="EXCINUCLEASE ATPASE SUBUNIT"/>
    <property type="match status" value="1"/>
</dbReference>
<evidence type="ECO:0000313" key="2">
    <source>
        <dbReference type="EMBL" id="SEH78337.1"/>
    </source>
</evidence>
<sequence>MCITLARGNIMNLLDIKVKNLGKLKDGTVKVRPLTVLTGENGTGKSFFTKTLYSVFNIVNKNLLYIEATNNIRMSSLGIDFFDKSLTRKSKEDKKNIQLLKLTLNELQSLLMDMKDYSIGAYIQTRSTTTDTQIKNFNRFIEYLTKLEKKQKIKSVSYPSNILRKSLSSLILNLTEGKKRYVELLDDALKKELQENFQIANISELVSFDEEKTSLSADYGLNISFDAKNIINFNLDSFFIDDISKLSRVVFFESPAYWSVRDALNKSKEVEEKNDLTGVPKYFYDLDKALNTKSTNPPLEIISKLVTELKAEIGGEFIFENGRLSFVDDSNRSIDKNLISFGMTNLGMIQTLLKNNVISKGSFVFFDEPETNLHPTWQVLLTKTLIKLAESGVNVVMATHSLDMIKALEVHTKEKDGDFIAINHFTKEGGLFEFDSSNITENLIESREKLSSPYTDLYTEDAKNGRFNQLLQNNSAC</sequence>
<protein>
    <recommendedName>
        <fullName evidence="1">Endonuclease GajA/Old nuclease/RecF-like AAA domain-containing protein</fullName>
    </recommendedName>
</protein>
<dbReference type="AlphaFoldDB" id="A0A1H6L2A2"/>